<feature type="chain" id="PRO_5007296386" description="ER lumen protein-retaining receptor" evidence="12">
    <location>
        <begin position="18"/>
        <end position="192"/>
    </location>
</feature>
<evidence type="ECO:0000256" key="2">
    <source>
        <dbReference type="ARBA" id="ARBA00010120"/>
    </source>
</evidence>
<keyword evidence="4 11" id="KW-0812">Transmembrane</keyword>
<feature type="signal peptide" evidence="12">
    <location>
        <begin position="1"/>
        <end position="17"/>
    </location>
</feature>
<evidence type="ECO:0000256" key="7">
    <source>
        <dbReference type="ARBA" id="ARBA00022927"/>
    </source>
</evidence>
<dbReference type="PROSITE" id="PS00951">
    <property type="entry name" value="ER_LUMEN_RECEPTOR_1"/>
    <property type="match status" value="1"/>
</dbReference>
<proteinExistence type="inferred from homology"/>
<keyword evidence="5 11" id="KW-0256">Endoplasmic reticulum</keyword>
<dbReference type="PROSITE" id="PS00952">
    <property type="entry name" value="ER_LUMEN_RECEPTOR_2"/>
    <property type="match status" value="1"/>
</dbReference>
<evidence type="ECO:0000256" key="3">
    <source>
        <dbReference type="ARBA" id="ARBA00022448"/>
    </source>
</evidence>
<dbReference type="PRINTS" id="PR00660">
    <property type="entry name" value="ERLUMENR"/>
</dbReference>
<dbReference type="PANTHER" id="PTHR10585">
    <property type="entry name" value="ER LUMEN PROTEIN RETAINING RECEPTOR"/>
    <property type="match status" value="1"/>
</dbReference>
<evidence type="ECO:0000256" key="4">
    <source>
        <dbReference type="ARBA" id="ARBA00022692"/>
    </source>
</evidence>
<comment type="caution">
    <text evidence="11">Lacks conserved residue(s) required for the propagation of feature annotation.</text>
</comment>
<keyword evidence="10 11" id="KW-0675">Receptor</keyword>
<dbReference type="AlphaFoldDB" id="A0A139AT23"/>
<keyword evidence="14" id="KW-1185">Reference proteome</keyword>
<dbReference type="GO" id="GO:0006621">
    <property type="term" value="P:protein retention in ER lumen"/>
    <property type="evidence" value="ECO:0007669"/>
    <property type="project" value="InterPro"/>
</dbReference>
<dbReference type="GO" id="GO:0045015">
    <property type="term" value="F:HDEL sequence binding"/>
    <property type="evidence" value="ECO:0007669"/>
    <property type="project" value="EnsemblFungi"/>
</dbReference>
<dbReference type="GO" id="GO:0006890">
    <property type="term" value="P:retrograde vesicle-mediated transport, Golgi to endoplasmic reticulum"/>
    <property type="evidence" value="ECO:0007669"/>
    <property type="project" value="EnsemblFungi"/>
</dbReference>
<keyword evidence="12" id="KW-0732">Signal</keyword>
<dbReference type="InterPro" id="IPR000133">
    <property type="entry name" value="ER_ret_rcpt"/>
</dbReference>
<evidence type="ECO:0000256" key="8">
    <source>
        <dbReference type="ARBA" id="ARBA00022989"/>
    </source>
</evidence>
<dbReference type="STRING" id="1344416.A0A139AT23"/>
<protein>
    <recommendedName>
        <fullName evidence="11">ER lumen protein-retaining receptor</fullName>
    </recommendedName>
</protein>
<dbReference type="OrthoDB" id="7694678at2759"/>
<dbReference type="OMA" id="WKSRSCE"/>
<evidence type="ECO:0000256" key="1">
    <source>
        <dbReference type="ARBA" id="ARBA00004477"/>
    </source>
</evidence>
<evidence type="ECO:0000256" key="6">
    <source>
        <dbReference type="ARBA" id="ARBA00022892"/>
    </source>
</evidence>
<evidence type="ECO:0000256" key="12">
    <source>
        <dbReference type="SAM" id="SignalP"/>
    </source>
</evidence>
<evidence type="ECO:0000313" key="14">
    <source>
        <dbReference type="Proteomes" id="UP000070544"/>
    </source>
</evidence>
<dbReference type="Proteomes" id="UP000070544">
    <property type="component" value="Unassembled WGS sequence"/>
</dbReference>
<dbReference type="EMBL" id="KQ965737">
    <property type="protein sequence ID" value="KXS19880.1"/>
    <property type="molecule type" value="Genomic_DNA"/>
</dbReference>
<evidence type="ECO:0000256" key="11">
    <source>
        <dbReference type="RuleBase" id="RU000634"/>
    </source>
</evidence>
<feature type="transmembrane region" description="Helical" evidence="11">
    <location>
        <begin position="110"/>
        <end position="129"/>
    </location>
</feature>
<keyword evidence="6" id="KW-0931">ER-Golgi transport</keyword>
<feature type="transmembrane region" description="Helical" evidence="11">
    <location>
        <begin position="141"/>
        <end position="163"/>
    </location>
</feature>
<evidence type="ECO:0000256" key="5">
    <source>
        <dbReference type="ARBA" id="ARBA00022824"/>
    </source>
</evidence>
<feature type="transmembrane region" description="Helical" evidence="11">
    <location>
        <begin position="83"/>
        <end position="104"/>
    </location>
</feature>
<evidence type="ECO:0000256" key="10">
    <source>
        <dbReference type="ARBA" id="ARBA00023170"/>
    </source>
</evidence>
<dbReference type="GO" id="GO:0005789">
    <property type="term" value="C:endoplasmic reticulum membrane"/>
    <property type="evidence" value="ECO:0007669"/>
    <property type="project" value="UniProtKB-SubCell"/>
</dbReference>
<name>A0A139AT23_GONPJ</name>
<gene>
    <name evidence="13" type="ORF">M427DRAFT_52720</name>
</gene>
<comment type="subcellular location">
    <subcellularLocation>
        <location evidence="1 11">Endoplasmic reticulum membrane</location>
        <topology evidence="1 11">Multi-pass membrane protein</topology>
    </subcellularLocation>
</comment>
<accession>A0A139AT23</accession>
<keyword evidence="7 11" id="KW-0653">Protein transport</keyword>
<dbReference type="GO" id="GO:0015031">
    <property type="term" value="P:protein transport"/>
    <property type="evidence" value="ECO:0007669"/>
    <property type="project" value="UniProtKB-KW"/>
</dbReference>
<keyword evidence="8 11" id="KW-1133">Transmembrane helix</keyword>
<feature type="transmembrane region" description="Helical" evidence="11">
    <location>
        <begin position="169"/>
        <end position="190"/>
    </location>
</feature>
<dbReference type="Pfam" id="PF00810">
    <property type="entry name" value="ER_lumen_recept"/>
    <property type="match status" value="1"/>
</dbReference>
<keyword evidence="3 11" id="KW-0813">Transport</keyword>
<evidence type="ECO:0000256" key="9">
    <source>
        <dbReference type="ARBA" id="ARBA00023136"/>
    </source>
</evidence>
<organism evidence="13 14">
    <name type="scientific">Gonapodya prolifera (strain JEL478)</name>
    <name type="common">Monoblepharis prolifera</name>
    <dbReference type="NCBI Taxonomy" id="1344416"/>
    <lineage>
        <taxon>Eukaryota</taxon>
        <taxon>Fungi</taxon>
        <taxon>Fungi incertae sedis</taxon>
        <taxon>Chytridiomycota</taxon>
        <taxon>Chytridiomycota incertae sedis</taxon>
        <taxon>Monoblepharidomycetes</taxon>
        <taxon>Monoblepharidales</taxon>
        <taxon>Gonapodyaceae</taxon>
        <taxon>Gonapodya</taxon>
    </lineage>
</organism>
<feature type="transmembrane region" description="Helical" evidence="11">
    <location>
        <begin position="46"/>
        <end position="71"/>
    </location>
</feature>
<comment type="similarity">
    <text evidence="2 11">Belongs to the ERD2 family.</text>
</comment>
<keyword evidence="9 11" id="KW-0472">Membrane</keyword>
<evidence type="ECO:0000313" key="13">
    <source>
        <dbReference type="EMBL" id="KXS19880.1"/>
    </source>
</evidence>
<sequence length="192" mass="22052">MSHLASILILILKIVATKSVAGISFKTQLLYLLVFVTRYLDLFSSYVSLYNSVMKVFFIASAGWIVYAMAFRYKATWDSAKDSFRFEILLAGATILALIFKYEFTMLEVSWAFSVYLEAVAILPQLYMLQTTGEAESITAHYLFALGSYRALYLANWVWRYYTESYVDWIAWVAGAVQTALYSDFAYIYITK</sequence>
<reference evidence="13 14" key="1">
    <citation type="journal article" date="2015" name="Genome Biol. Evol.">
        <title>Phylogenomic analyses indicate that early fungi evolved digesting cell walls of algal ancestors of land plants.</title>
        <authorList>
            <person name="Chang Y."/>
            <person name="Wang S."/>
            <person name="Sekimoto S."/>
            <person name="Aerts A.L."/>
            <person name="Choi C."/>
            <person name="Clum A."/>
            <person name="LaButti K.M."/>
            <person name="Lindquist E.A."/>
            <person name="Yee Ngan C."/>
            <person name="Ohm R.A."/>
            <person name="Salamov A.A."/>
            <person name="Grigoriev I.V."/>
            <person name="Spatafora J.W."/>
            <person name="Berbee M.L."/>
        </authorList>
    </citation>
    <scope>NUCLEOTIDE SEQUENCE [LARGE SCALE GENOMIC DNA]</scope>
    <source>
        <strain evidence="13 14">JEL478</strain>
    </source>
</reference>